<organism evidence="6">
    <name type="scientific">Sesamum angustifolium</name>
    <dbReference type="NCBI Taxonomy" id="2727405"/>
    <lineage>
        <taxon>Eukaryota</taxon>
        <taxon>Viridiplantae</taxon>
        <taxon>Streptophyta</taxon>
        <taxon>Embryophyta</taxon>
        <taxon>Tracheophyta</taxon>
        <taxon>Spermatophyta</taxon>
        <taxon>Magnoliopsida</taxon>
        <taxon>eudicotyledons</taxon>
        <taxon>Gunneridae</taxon>
        <taxon>Pentapetalae</taxon>
        <taxon>asterids</taxon>
        <taxon>lamiids</taxon>
        <taxon>Lamiales</taxon>
        <taxon>Pedaliaceae</taxon>
        <taxon>Sesamum</taxon>
    </lineage>
</organism>
<dbReference type="PROSITE" id="PS51193">
    <property type="entry name" value="HELICASE_ATP_BIND_2"/>
    <property type="match status" value="1"/>
</dbReference>
<evidence type="ECO:0000256" key="2">
    <source>
        <dbReference type="ARBA" id="ARBA00022801"/>
    </source>
</evidence>
<sequence length="290" mass="32917">MPTYKIRGIDVDFPYEAYDCQLVYMEKVIQSLQNKCNALLESPTGTGKTLCLLCATLAWRKSLGEFSRGRSERSNIRGSQYSDDELPQSQSSNFPTIIYTSRTHSQIRQVIQELKRSNYSLVADEQLFVKYMAKMVVLGSREQLCIHDQVSLLRGKAQTNACQALCKKRTKRYCAHFSRVTEFVKKNPSIGDDPIDIEDLVNIGRSSGPCPYYLSRELHKDVDLLFAPYNYLIDRGNRKSLKIDWNNSILIFDEAHNLEGLCADAASFDLPSGLLTACISEAKIALIFHY</sequence>
<feature type="domain" description="Helicase ATP-binding" evidence="4">
    <location>
        <begin position="29"/>
        <end position="290"/>
    </location>
</feature>
<evidence type="ECO:0000259" key="4">
    <source>
        <dbReference type="PROSITE" id="PS51192"/>
    </source>
</evidence>
<dbReference type="Gene3D" id="3.40.50.300">
    <property type="entry name" value="P-loop containing nucleotide triphosphate hydrolases"/>
    <property type="match status" value="1"/>
</dbReference>
<proteinExistence type="predicted"/>
<comment type="caution">
    <text evidence="6">The sequence shown here is derived from an EMBL/GenBank/DDBJ whole genome shotgun (WGS) entry which is preliminary data.</text>
</comment>
<dbReference type="GO" id="GO:0016818">
    <property type="term" value="F:hydrolase activity, acting on acid anhydrides, in phosphorus-containing anhydrides"/>
    <property type="evidence" value="ECO:0007669"/>
    <property type="project" value="InterPro"/>
</dbReference>
<dbReference type="GO" id="GO:0005634">
    <property type="term" value="C:nucleus"/>
    <property type="evidence" value="ECO:0007669"/>
    <property type="project" value="TreeGrafter"/>
</dbReference>
<name>A0AAW2LLV6_9LAMI</name>
<keyword evidence="2" id="KW-0378">Hydrolase</keyword>
<keyword evidence="3" id="KW-0067">ATP-binding</keyword>
<dbReference type="GO" id="GO:0003678">
    <property type="term" value="F:DNA helicase activity"/>
    <property type="evidence" value="ECO:0007669"/>
    <property type="project" value="InterPro"/>
</dbReference>
<dbReference type="InterPro" id="IPR010614">
    <property type="entry name" value="RAD3-like_helicase_DEAD"/>
</dbReference>
<gene>
    <name evidence="6" type="ORF">Sangu_2078500</name>
</gene>
<evidence type="ECO:0000259" key="5">
    <source>
        <dbReference type="PROSITE" id="PS51193"/>
    </source>
</evidence>
<reference evidence="6" key="1">
    <citation type="submission" date="2020-06" db="EMBL/GenBank/DDBJ databases">
        <authorList>
            <person name="Li T."/>
            <person name="Hu X."/>
            <person name="Zhang T."/>
            <person name="Song X."/>
            <person name="Zhang H."/>
            <person name="Dai N."/>
            <person name="Sheng W."/>
            <person name="Hou X."/>
            <person name="Wei L."/>
        </authorList>
    </citation>
    <scope>NUCLEOTIDE SEQUENCE</scope>
    <source>
        <strain evidence="6">G01</strain>
        <tissue evidence="6">Leaf</tissue>
    </source>
</reference>
<dbReference type="PANTHER" id="PTHR11472">
    <property type="entry name" value="DNA REPAIR DEAD HELICASE RAD3/XP-D SUBFAMILY MEMBER"/>
    <property type="match status" value="1"/>
</dbReference>
<dbReference type="InterPro" id="IPR027417">
    <property type="entry name" value="P-loop_NTPase"/>
</dbReference>
<dbReference type="GO" id="GO:0003677">
    <property type="term" value="F:DNA binding"/>
    <property type="evidence" value="ECO:0007669"/>
    <property type="project" value="InterPro"/>
</dbReference>
<reference evidence="6" key="2">
    <citation type="journal article" date="2024" name="Plant">
        <title>Genomic evolution and insights into agronomic trait innovations of Sesamum species.</title>
        <authorList>
            <person name="Miao H."/>
            <person name="Wang L."/>
            <person name="Qu L."/>
            <person name="Liu H."/>
            <person name="Sun Y."/>
            <person name="Le M."/>
            <person name="Wang Q."/>
            <person name="Wei S."/>
            <person name="Zheng Y."/>
            <person name="Lin W."/>
            <person name="Duan Y."/>
            <person name="Cao H."/>
            <person name="Xiong S."/>
            <person name="Wang X."/>
            <person name="Wei L."/>
            <person name="Li C."/>
            <person name="Ma Q."/>
            <person name="Ju M."/>
            <person name="Zhao R."/>
            <person name="Li G."/>
            <person name="Mu C."/>
            <person name="Tian Q."/>
            <person name="Mei H."/>
            <person name="Zhang T."/>
            <person name="Gao T."/>
            <person name="Zhang H."/>
        </authorList>
    </citation>
    <scope>NUCLEOTIDE SEQUENCE</scope>
    <source>
        <strain evidence="6">G01</strain>
    </source>
</reference>
<dbReference type="InterPro" id="IPR006554">
    <property type="entry name" value="Helicase-like_DEXD_c2"/>
</dbReference>
<dbReference type="InterPro" id="IPR045028">
    <property type="entry name" value="DinG/Rad3-like"/>
</dbReference>
<keyword evidence="1" id="KW-0547">Nucleotide-binding</keyword>
<evidence type="ECO:0000313" key="6">
    <source>
        <dbReference type="EMBL" id="KAL0319223.1"/>
    </source>
</evidence>
<protein>
    <submittedName>
        <fullName evidence="6">Regulator of telomere elongation helicase 1</fullName>
    </submittedName>
</protein>
<dbReference type="AlphaFoldDB" id="A0AAW2LLV6"/>
<dbReference type="GO" id="GO:0090657">
    <property type="term" value="P:telomeric loop disassembly"/>
    <property type="evidence" value="ECO:0007669"/>
    <property type="project" value="TreeGrafter"/>
</dbReference>
<dbReference type="PANTHER" id="PTHR11472:SF34">
    <property type="entry name" value="REGULATOR OF TELOMERE ELONGATION HELICASE 1"/>
    <property type="match status" value="1"/>
</dbReference>
<evidence type="ECO:0000256" key="1">
    <source>
        <dbReference type="ARBA" id="ARBA00022741"/>
    </source>
</evidence>
<keyword evidence="6" id="KW-0347">Helicase</keyword>
<dbReference type="InterPro" id="IPR014013">
    <property type="entry name" value="Helic_SF1/SF2_ATP-bd_DinG/Rad3"/>
</dbReference>
<dbReference type="EMBL" id="JACGWK010000013">
    <property type="protein sequence ID" value="KAL0319223.1"/>
    <property type="molecule type" value="Genomic_DNA"/>
</dbReference>
<dbReference type="SMART" id="SM00488">
    <property type="entry name" value="DEXDc2"/>
    <property type="match status" value="1"/>
</dbReference>
<dbReference type="GO" id="GO:1904430">
    <property type="term" value="P:negative regulation of t-circle formation"/>
    <property type="evidence" value="ECO:0007669"/>
    <property type="project" value="TreeGrafter"/>
</dbReference>
<dbReference type="SUPFAM" id="SSF52540">
    <property type="entry name" value="P-loop containing nucleoside triphosphate hydrolases"/>
    <property type="match status" value="1"/>
</dbReference>
<dbReference type="GO" id="GO:0045910">
    <property type="term" value="P:negative regulation of DNA recombination"/>
    <property type="evidence" value="ECO:0007669"/>
    <property type="project" value="TreeGrafter"/>
</dbReference>
<dbReference type="PROSITE" id="PS51192">
    <property type="entry name" value="HELICASE_ATP_BIND_1"/>
    <property type="match status" value="1"/>
</dbReference>
<dbReference type="InterPro" id="IPR014001">
    <property type="entry name" value="Helicase_ATP-bd"/>
</dbReference>
<evidence type="ECO:0000256" key="3">
    <source>
        <dbReference type="ARBA" id="ARBA00022840"/>
    </source>
</evidence>
<dbReference type="GO" id="GO:0010569">
    <property type="term" value="P:regulation of double-strand break repair via homologous recombination"/>
    <property type="evidence" value="ECO:0007669"/>
    <property type="project" value="TreeGrafter"/>
</dbReference>
<feature type="domain" description="Helicase ATP-binding" evidence="5">
    <location>
        <begin position="7"/>
        <end position="290"/>
    </location>
</feature>
<dbReference type="GO" id="GO:0005524">
    <property type="term" value="F:ATP binding"/>
    <property type="evidence" value="ECO:0007669"/>
    <property type="project" value="UniProtKB-KW"/>
</dbReference>
<dbReference type="Pfam" id="PF06733">
    <property type="entry name" value="DEAD_2"/>
    <property type="match status" value="1"/>
</dbReference>
<dbReference type="GO" id="GO:0070182">
    <property type="term" value="F:DNA polymerase binding"/>
    <property type="evidence" value="ECO:0007669"/>
    <property type="project" value="TreeGrafter"/>
</dbReference>
<accession>A0AAW2LLV6</accession>